<gene>
    <name evidence="1" type="ORF">GGR04_003864</name>
</gene>
<sequence>MSATVPAAKAFDGAALSGAASPLLPHFCVADPLPGDASVLRCSGLVGTDVFLAGSEDDRRVALGAPAGFPSPLPKAARLSRTLDWRLLGERPVAALLRYGFAAEGADPAMQWIVVLKPGTPERPGCVVALVDGEAGAAARTTATRVADEEAAGFRCGVDRPGLVGRAGDATRRLGTLWLARQP</sequence>
<reference evidence="1 2" key="1">
    <citation type="submission" date="2020-08" db="EMBL/GenBank/DDBJ databases">
        <title>Genomic Encyclopedia of Type Strains, Phase IV (KMG-IV): sequencing the most valuable type-strain genomes for metagenomic binning, comparative biology and taxonomic classification.</title>
        <authorList>
            <person name="Goeker M."/>
        </authorList>
    </citation>
    <scope>NUCLEOTIDE SEQUENCE [LARGE SCALE GENOMIC DNA]</scope>
    <source>
        <strain evidence="1 2">DSM 102238</strain>
    </source>
</reference>
<comment type="caution">
    <text evidence="1">The sequence shown here is derived from an EMBL/GenBank/DDBJ whole genome shotgun (WGS) entry which is preliminary data.</text>
</comment>
<accession>A0A7W6H7L7</accession>
<dbReference type="EMBL" id="JACIEK010000013">
    <property type="protein sequence ID" value="MBB3999992.1"/>
    <property type="molecule type" value="Genomic_DNA"/>
</dbReference>
<dbReference type="Proteomes" id="UP000542776">
    <property type="component" value="Unassembled WGS sequence"/>
</dbReference>
<dbReference type="RefSeq" id="WP_183201481.1">
    <property type="nucleotide sequence ID" value="NZ_JACIEK010000013.1"/>
</dbReference>
<evidence type="ECO:0000313" key="2">
    <source>
        <dbReference type="Proteomes" id="UP000542776"/>
    </source>
</evidence>
<organism evidence="1 2">
    <name type="scientific">Aureimonas pseudogalii</name>
    <dbReference type="NCBI Taxonomy" id="1744844"/>
    <lineage>
        <taxon>Bacteria</taxon>
        <taxon>Pseudomonadati</taxon>
        <taxon>Pseudomonadota</taxon>
        <taxon>Alphaproteobacteria</taxon>
        <taxon>Hyphomicrobiales</taxon>
        <taxon>Aurantimonadaceae</taxon>
        <taxon>Aureimonas</taxon>
    </lineage>
</organism>
<protein>
    <submittedName>
        <fullName evidence="1">Uncharacterized protein</fullName>
    </submittedName>
</protein>
<name>A0A7W6H7L7_9HYPH</name>
<keyword evidence="2" id="KW-1185">Reference proteome</keyword>
<evidence type="ECO:0000313" key="1">
    <source>
        <dbReference type="EMBL" id="MBB3999992.1"/>
    </source>
</evidence>
<proteinExistence type="predicted"/>
<dbReference type="AlphaFoldDB" id="A0A7W6H7L7"/>